<dbReference type="NCBIfam" id="NF037970">
    <property type="entry name" value="vanZ_1"/>
    <property type="match status" value="1"/>
</dbReference>
<feature type="domain" description="VanZ-like" evidence="2">
    <location>
        <begin position="8"/>
        <end position="154"/>
    </location>
</feature>
<protein>
    <submittedName>
        <fullName evidence="3">VanZ family protein</fullName>
    </submittedName>
</protein>
<keyword evidence="4" id="KW-1185">Reference proteome</keyword>
<keyword evidence="1" id="KW-1133">Transmembrane helix</keyword>
<dbReference type="RefSeq" id="WP_205725210.1">
    <property type="nucleotide sequence ID" value="NZ_JAFHKR010000038.1"/>
</dbReference>
<comment type="caution">
    <text evidence="3">The sequence shown here is derived from an EMBL/GenBank/DDBJ whole genome shotgun (WGS) entry which is preliminary data.</text>
</comment>
<feature type="transmembrane region" description="Helical" evidence="1">
    <location>
        <begin position="73"/>
        <end position="92"/>
    </location>
</feature>
<reference evidence="3 4" key="1">
    <citation type="submission" date="2021-01" db="EMBL/GenBank/DDBJ databases">
        <title>Genome Sequencing of Type Strains.</title>
        <authorList>
            <person name="Lemaire J.F."/>
            <person name="Inderbitzin P."/>
            <person name="Collins S.B."/>
            <person name="Wespe N."/>
            <person name="Knight-Connoni V."/>
        </authorList>
    </citation>
    <scope>NUCLEOTIDE SEQUENCE [LARGE SCALE GENOMIC DNA]</scope>
    <source>
        <strain evidence="3 4">DSM 23009</strain>
    </source>
</reference>
<organism evidence="3 4">
    <name type="scientific">Fictibacillus nanhaiensis</name>
    <dbReference type="NCBI Taxonomy" id="742169"/>
    <lineage>
        <taxon>Bacteria</taxon>
        <taxon>Bacillati</taxon>
        <taxon>Bacillota</taxon>
        <taxon>Bacilli</taxon>
        <taxon>Bacillales</taxon>
        <taxon>Fictibacillaceae</taxon>
        <taxon>Fictibacillus</taxon>
    </lineage>
</organism>
<gene>
    <name evidence="3" type="ORF">JYA63_07820</name>
</gene>
<name>A0ABS2ZSA5_9BACL</name>
<dbReference type="InterPro" id="IPR006976">
    <property type="entry name" value="VanZ-like"/>
</dbReference>
<evidence type="ECO:0000259" key="2">
    <source>
        <dbReference type="Pfam" id="PF04892"/>
    </source>
</evidence>
<proteinExistence type="predicted"/>
<keyword evidence="1" id="KW-0472">Membrane</keyword>
<dbReference type="InterPro" id="IPR016747">
    <property type="entry name" value="Phosphotransbutyrylase"/>
</dbReference>
<keyword evidence="1" id="KW-0812">Transmembrane</keyword>
<sequence>MKRILLYWLPVFLWMGIIFYASSQPYEKQDLRPTISANLDLTIIETLFSSVKLHYAGDEISIEALGAAHFLEFFIRKAAHFSTYFVLGFLMYRALNYYLLNKRLTWLISWIMTILYAISDEVHQSFTPNRSPHLEDVMIDATGGFIGILLASMIYKKFRTKRI</sequence>
<dbReference type="EMBL" id="JAFHKR010000038">
    <property type="protein sequence ID" value="MBN3554165.1"/>
    <property type="molecule type" value="Genomic_DNA"/>
</dbReference>
<dbReference type="PANTHER" id="PTHR28008:SF1">
    <property type="entry name" value="DOMAIN PROTEIN, PUTATIVE (AFU_ORTHOLOGUE AFUA_3G10980)-RELATED"/>
    <property type="match status" value="1"/>
</dbReference>
<dbReference type="Pfam" id="PF04892">
    <property type="entry name" value="VanZ"/>
    <property type="match status" value="1"/>
</dbReference>
<evidence type="ECO:0000313" key="3">
    <source>
        <dbReference type="EMBL" id="MBN3554165.1"/>
    </source>
</evidence>
<dbReference type="PANTHER" id="PTHR28008">
    <property type="entry name" value="DOMAIN PROTEIN, PUTATIVE (AFU_ORTHOLOGUE AFUA_3G10980)-RELATED"/>
    <property type="match status" value="1"/>
</dbReference>
<evidence type="ECO:0000256" key="1">
    <source>
        <dbReference type="SAM" id="Phobius"/>
    </source>
</evidence>
<feature type="transmembrane region" description="Helical" evidence="1">
    <location>
        <begin position="139"/>
        <end position="155"/>
    </location>
</feature>
<dbReference type="PIRSF" id="PIRSF019083">
    <property type="entry name" value="UCP019083_VanZ"/>
    <property type="match status" value="1"/>
</dbReference>
<dbReference type="Proteomes" id="UP001296923">
    <property type="component" value="Unassembled WGS sequence"/>
</dbReference>
<feature type="transmembrane region" description="Helical" evidence="1">
    <location>
        <begin position="104"/>
        <end position="119"/>
    </location>
</feature>
<evidence type="ECO:0000313" key="4">
    <source>
        <dbReference type="Proteomes" id="UP001296923"/>
    </source>
</evidence>
<accession>A0ABS2ZSA5</accession>